<feature type="non-terminal residue" evidence="2">
    <location>
        <position position="1"/>
    </location>
</feature>
<evidence type="ECO:0000259" key="1">
    <source>
        <dbReference type="PROSITE" id="PS51186"/>
    </source>
</evidence>
<feature type="domain" description="N-acetyltransferase" evidence="1">
    <location>
        <begin position="1"/>
        <end position="70"/>
    </location>
</feature>
<evidence type="ECO:0000313" key="2">
    <source>
        <dbReference type="EMBL" id="CAA9536428.1"/>
    </source>
</evidence>
<reference evidence="2" key="1">
    <citation type="submission" date="2020-02" db="EMBL/GenBank/DDBJ databases">
        <authorList>
            <person name="Meier V. D."/>
        </authorList>
    </citation>
    <scope>NUCLEOTIDE SEQUENCE</scope>
    <source>
        <strain evidence="2">AVDCRST_MAG96</strain>
    </source>
</reference>
<dbReference type="AlphaFoldDB" id="A0A6J4U288"/>
<gene>
    <name evidence="2" type="ORF">AVDCRST_MAG96-3943</name>
</gene>
<dbReference type="GO" id="GO:0016747">
    <property type="term" value="F:acyltransferase activity, transferring groups other than amino-acyl groups"/>
    <property type="evidence" value="ECO:0007669"/>
    <property type="project" value="InterPro"/>
</dbReference>
<dbReference type="Pfam" id="PF13508">
    <property type="entry name" value="Acetyltransf_7"/>
    <property type="match status" value="1"/>
</dbReference>
<organism evidence="2">
    <name type="scientific">uncultured Segetibacter sp</name>
    <dbReference type="NCBI Taxonomy" id="481133"/>
    <lineage>
        <taxon>Bacteria</taxon>
        <taxon>Pseudomonadati</taxon>
        <taxon>Bacteroidota</taxon>
        <taxon>Chitinophagia</taxon>
        <taxon>Chitinophagales</taxon>
        <taxon>Chitinophagaceae</taxon>
        <taxon>Segetibacter</taxon>
        <taxon>environmental samples</taxon>
    </lineage>
</organism>
<dbReference type="PROSITE" id="PS51186">
    <property type="entry name" value="GNAT"/>
    <property type="match status" value="1"/>
</dbReference>
<proteinExistence type="predicted"/>
<dbReference type="Gene3D" id="3.40.630.30">
    <property type="match status" value="1"/>
</dbReference>
<dbReference type="EMBL" id="CADCVN010001541">
    <property type="protein sequence ID" value="CAA9536428.1"/>
    <property type="molecule type" value="Genomic_DNA"/>
</dbReference>
<dbReference type="InterPro" id="IPR000182">
    <property type="entry name" value="GNAT_dom"/>
</dbReference>
<protein>
    <recommendedName>
        <fullName evidence="1">N-acetyltransferase domain-containing protein</fullName>
    </recommendedName>
</protein>
<dbReference type="InterPro" id="IPR016181">
    <property type="entry name" value="Acyl_CoA_acyltransferase"/>
</dbReference>
<accession>A0A6J4U288</accession>
<sequence length="90" mass="10476">HAYVKTKARNQGVGSKLLNHLSELTTKPILIGTWSDATWAIAFYKKHDFVLVSFKDKEYLLRKYWKIPLRQIETSVVLASRDWVSSIKKI</sequence>
<name>A0A6J4U288_9BACT</name>
<dbReference type="SUPFAM" id="SSF55729">
    <property type="entry name" value="Acyl-CoA N-acyltransferases (Nat)"/>
    <property type="match status" value="1"/>
</dbReference>